<evidence type="ECO:0000256" key="1">
    <source>
        <dbReference type="SAM" id="MobiDB-lite"/>
    </source>
</evidence>
<dbReference type="PANTHER" id="PTHR37957">
    <property type="entry name" value="BLR7070 PROTEIN"/>
    <property type="match status" value="1"/>
</dbReference>
<evidence type="ECO:0000313" key="5">
    <source>
        <dbReference type="Proteomes" id="UP001174691"/>
    </source>
</evidence>
<sequence>MAMRPFVAGLLAIATSSLCHAAPNTSNSSPAPVFSTSCNGKPYVYNALAGYGFVPGNAVDKYGDTISIGSSISITDWSKRDGVFSGTLWGLPDRGWNTNGTNAFVSRVHKFSIKLAPTTGGSADKPLSPNLELTYEDTVLFKDPSGAYTSGLDPDQNGGLRFPGFPILPAATYVGDGFGGDGPGGKAVSVDAEGLVVNEDGSFWVSDEYGPYVYKFDKTGKMTLAVAPPDAILPLRQGVVSFASDNPPIYNPDKHPSPSNPSQGRQNNQGLEGLTISSDGQKLYTLLQSATRQDGGSNAATRRYTRLLQYGLSPDSPTPVYEAEYVVPLPTYTNAAGQQRVAAQSELHHAGGTQFFFLPRDSNVGQTFADTRSVYRHVDVFDIAGATNVAGAAHDAFNASIASAAGVLSADIAPATVCPFLDINVNAQLGRFGLHNGGEQDRGLLNEKWEGIALVPASNSRCKTGPEYFMFVASDNDFITQDGHANFGRLAYSDASGFNLDNQVLVFKVTLGKGATPFLA</sequence>
<evidence type="ECO:0000256" key="2">
    <source>
        <dbReference type="SAM" id="SignalP"/>
    </source>
</evidence>
<organism evidence="4 5">
    <name type="scientific">Coniochaeta hoffmannii</name>
    <dbReference type="NCBI Taxonomy" id="91930"/>
    <lineage>
        <taxon>Eukaryota</taxon>
        <taxon>Fungi</taxon>
        <taxon>Dikarya</taxon>
        <taxon>Ascomycota</taxon>
        <taxon>Pezizomycotina</taxon>
        <taxon>Sordariomycetes</taxon>
        <taxon>Sordariomycetidae</taxon>
        <taxon>Coniochaetales</taxon>
        <taxon>Coniochaetaceae</taxon>
        <taxon>Coniochaeta</taxon>
    </lineage>
</organism>
<protein>
    <submittedName>
        <fullName evidence="4">Outer membrane autotransporter</fullName>
    </submittedName>
</protein>
<dbReference type="Proteomes" id="UP001174691">
    <property type="component" value="Unassembled WGS sequence"/>
</dbReference>
<dbReference type="SUPFAM" id="SSF63829">
    <property type="entry name" value="Calcium-dependent phosphotriesterase"/>
    <property type="match status" value="1"/>
</dbReference>
<dbReference type="Pfam" id="PF13449">
    <property type="entry name" value="Phytase-like"/>
    <property type="match status" value="1"/>
</dbReference>
<dbReference type="PANTHER" id="PTHR37957:SF1">
    <property type="entry name" value="PHYTASE-LIKE DOMAIN-CONTAINING PROTEIN"/>
    <property type="match status" value="1"/>
</dbReference>
<reference evidence="4" key="1">
    <citation type="submission" date="2022-07" db="EMBL/GenBank/DDBJ databases">
        <title>Fungi with potential for degradation of polypropylene.</title>
        <authorList>
            <person name="Gostincar C."/>
        </authorList>
    </citation>
    <scope>NUCLEOTIDE SEQUENCE</scope>
    <source>
        <strain evidence="4">EXF-13287</strain>
    </source>
</reference>
<feature type="signal peptide" evidence="2">
    <location>
        <begin position="1"/>
        <end position="21"/>
    </location>
</feature>
<accession>A0AA38VEP9</accession>
<feature type="region of interest" description="Disordered" evidence="1">
    <location>
        <begin position="244"/>
        <end position="274"/>
    </location>
</feature>
<feature type="compositionally biased region" description="Polar residues" evidence="1">
    <location>
        <begin position="260"/>
        <end position="274"/>
    </location>
</feature>
<dbReference type="EMBL" id="JANBVN010000097">
    <property type="protein sequence ID" value="KAJ9144750.1"/>
    <property type="molecule type" value="Genomic_DNA"/>
</dbReference>
<feature type="chain" id="PRO_5041409064" evidence="2">
    <location>
        <begin position="22"/>
        <end position="520"/>
    </location>
</feature>
<comment type="caution">
    <text evidence="4">The sequence shown here is derived from an EMBL/GenBank/DDBJ whole genome shotgun (WGS) entry which is preliminary data.</text>
</comment>
<dbReference type="InterPro" id="IPR027372">
    <property type="entry name" value="Phytase-like_dom"/>
</dbReference>
<dbReference type="AlphaFoldDB" id="A0AA38VEP9"/>
<evidence type="ECO:0000259" key="3">
    <source>
        <dbReference type="Pfam" id="PF13449"/>
    </source>
</evidence>
<keyword evidence="2" id="KW-0732">Signal</keyword>
<proteinExistence type="predicted"/>
<evidence type="ECO:0000313" key="4">
    <source>
        <dbReference type="EMBL" id="KAJ9144750.1"/>
    </source>
</evidence>
<feature type="domain" description="Phytase-like" evidence="3">
    <location>
        <begin position="87"/>
        <end position="478"/>
    </location>
</feature>
<gene>
    <name evidence="4" type="ORF">NKR19_g6352</name>
</gene>
<keyword evidence="5" id="KW-1185">Reference proteome</keyword>
<name>A0AA38VEP9_9PEZI</name>